<organism evidence="4 5">
    <name type="scientific">Perkinsus olseni</name>
    <name type="common">Perkinsus atlanticus</name>
    <dbReference type="NCBI Taxonomy" id="32597"/>
    <lineage>
        <taxon>Eukaryota</taxon>
        <taxon>Sar</taxon>
        <taxon>Alveolata</taxon>
        <taxon>Perkinsozoa</taxon>
        <taxon>Perkinsea</taxon>
        <taxon>Perkinsida</taxon>
        <taxon>Perkinsidae</taxon>
        <taxon>Perkinsus</taxon>
    </lineage>
</organism>
<dbReference type="GO" id="GO:0048015">
    <property type="term" value="P:phosphatidylinositol-mediated signaling"/>
    <property type="evidence" value="ECO:0007669"/>
    <property type="project" value="TreeGrafter"/>
</dbReference>
<evidence type="ECO:0000313" key="5">
    <source>
        <dbReference type="Proteomes" id="UP000574390"/>
    </source>
</evidence>
<evidence type="ECO:0000313" key="4">
    <source>
        <dbReference type="EMBL" id="KAF4701912.1"/>
    </source>
</evidence>
<feature type="domain" description="PI3K/PI4K catalytic" evidence="3">
    <location>
        <begin position="1"/>
        <end position="195"/>
    </location>
</feature>
<dbReference type="AlphaFoldDB" id="A0A7J6Q182"/>
<dbReference type="PROSITE" id="PS00916">
    <property type="entry name" value="PI3_4_KINASE_2"/>
    <property type="match status" value="1"/>
</dbReference>
<dbReference type="PANTHER" id="PTHR10048:SF22">
    <property type="entry name" value="PHOSPHATIDYLINOSITOL 4-KINASE BETA"/>
    <property type="match status" value="1"/>
</dbReference>
<dbReference type="InterPro" id="IPR036940">
    <property type="entry name" value="PI3/4_kinase_cat_sf"/>
</dbReference>
<protein>
    <submittedName>
        <fullName evidence="4">Phosphatidylinositol 4-kinase beta</fullName>
    </submittedName>
</protein>
<dbReference type="Gene3D" id="1.10.1070.11">
    <property type="entry name" value="Phosphatidylinositol 3-/4-kinase, catalytic domain"/>
    <property type="match status" value="1"/>
</dbReference>
<evidence type="ECO:0000256" key="1">
    <source>
        <dbReference type="ARBA" id="ARBA00022679"/>
    </source>
</evidence>
<keyword evidence="2 4" id="KW-0418">Kinase</keyword>
<comment type="caution">
    <text evidence="4">The sequence shown here is derived from an EMBL/GenBank/DDBJ whole genome shotgun (WGS) entry which is preliminary data.</text>
</comment>
<dbReference type="Pfam" id="PF00454">
    <property type="entry name" value="PI3_PI4_kinase"/>
    <property type="match status" value="1"/>
</dbReference>
<accession>A0A7J6Q182</accession>
<sequence>DALKKAHGDSWVSLRAHFEDRWPGAEGEVALDRFCRSMAAYSILCYVLGVRDRHNANILLCDDGSICHVDFGFFLTNSPGNVAFEPSLKLTEELVEALGGENSRRFGVFREMVVRGCIALRREIDTLRGMIELLFPPPSSSDPGGWWVGPKLSCFSQGLNQTLLQMDQRLRLELTEKAFRDYLQELIDQSVANWRSRWYDRYQRYFGGIL</sequence>
<dbReference type="PANTHER" id="PTHR10048">
    <property type="entry name" value="PHOSPHATIDYLINOSITOL KINASE"/>
    <property type="match status" value="1"/>
</dbReference>
<dbReference type="GO" id="GO:0005737">
    <property type="term" value="C:cytoplasm"/>
    <property type="evidence" value="ECO:0007669"/>
    <property type="project" value="TreeGrafter"/>
</dbReference>
<dbReference type="SMART" id="SM00146">
    <property type="entry name" value="PI3Kc"/>
    <property type="match status" value="1"/>
</dbReference>
<dbReference type="GO" id="GO:0004430">
    <property type="term" value="F:1-phosphatidylinositol 4-kinase activity"/>
    <property type="evidence" value="ECO:0007669"/>
    <property type="project" value="TreeGrafter"/>
</dbReference>
<name>A0A7J6Q182_PEROL</name>
<dbReference type="EMBL" id="JABANM010033050">
    <property type="protein sequence ID" value="KAF4701912.1"/>
    <property type="molecule type" value="Genomic_DNA"/>
</dbReference>
<dbReference type="GO" id="GO:0016020">
    <property type="term" value="C:membrane"/>
    <property type="evidence" value="ECO:0007669"/>
    <property type="project" value="TreeGrafter"/>
</dbReference>
<feature type="non-terminal residue" evidence="4">
    <location>
        <position position="1"/>
    </location>
</feature>
<dbReference type="SUPFAM" id="SSF56112">
    <property type="entry name" value="Protein kinase-like (PK-like)"/>
    <property type="match status" value="1"/>
</dbReference>
<reference evidence="4 5" key="1">
    <citation type="submission" date="2020-04" db="EMBL/GenBank/DDBJ databases">
        <title>Perkinsus olseni comparative genomics.</title>
        <authorList>
            <person name="Bogema D.R."/>
        </authorList>
    </citation>
    <scope>NUCLEOTIDE SEQUENCE [LARGE SCALE GENOMIC DNA]</scope>
    <source>
        <strain evidence="4">ATCC PRA-205</strain>
    </source>
</reference>
<dbReference type="GO" id="GO:0046854">
    <property type="term" value="P:phosphatidylinositol phosphate biosynthetic process"/>
    <property type="evidence" value="ECO:0007669"/>
    <property type="project" value="InterPro"/>
</dbReference>
<dbReference type="InterPro" id="IPR015433">
    <property type="entry name" value="PI3/4_kinase"/>
</dbReference>
<dbReference type="InterPro" id="IPR018936">
    <property type="entry name" value="PI3/4_kinase_CS"/>
</dbReference>
<dbReference type="PROSITE" id="PS50290">
    <property type="entry name" value="PI3_4_KINASE_3"/>
    <property type="match status" value="1"/>
</dbReference>
<dbReference type="InterPro" id="IPR011009">
    <property type="entry name" value="Kinase-like_dom_sf"/>
</dbReference>
<gene>
    <name evidence="4" type="primary">PI4KB_5</name>
    <name evidence="4" type="ORF">FOZ62_012840</name>
</gene>
<dbReference type="Proteomes" id="UP000574390">
    <property type="component" value="Unassembled WGS sequence"/>
</dbReference>
<evidence type="ECO:0000256" key="2">
    <source>
        <dbReference type="ARBA" id="ARBA00022777"/>
    </source>
</evidence>
<evidence type="ECO:0000259" key="3">
    <source>
        <dbReference type="PROSITE" id="PS50290"/>
    </source>
</evidence>
<dbReference type="InterPro" id="IPR000403">
    <property type="entry name" value="PI3/4_kinase_cat_dom"/>
</dbReference>
<keyword evidence="1" id="KW-0808">Transferase</keyword>
<proteinExistence type="predicted"/>